<dbReference type="EMBL" id="FP929056">
    <property type="protein sequence ID" value="CBL28197.1"/>
    <property type="molecule type" value="Genomic_DNA"/>
</dbReference>
<gene>
    <name evidence="3" type="ORF">SY1_09390</name>
</gene>
<evidence type="ECO:0000313" key="4">
    <source>
        <dbReference type="Proteomes" id="UP000008957"/>
    </source>
</evidence>
<dbReference type="Proteomes" id="UP000008957">
    <property type="component" value="Chromosome"/>
</dbReference>
<accession>A0AB94IWS9</accession>
<evidence type="ECO:0000259" key="2">
    <source>
        <dbReference type="Pfam" id="PF09992"/>
    </source>
</evidence>
<proteinExistence type="predicted"/>
<name>A0AB94IWS9_9BACT</name>
<dbReference type="KEGG" id="sbr:SY1_09390"/>
<sequence>MRFHFSGLRARSRALCLAAILFLAIPCRAEAVTRGAFLAALLDARGLSSNVPVGKNAVAFVQETGIVTDGIGGPNAQVTRREALRWCIQSLGLAFEAGALSDVSAGFSDEKALTPFERGCLAVAVNMTPALLSRDRSFRGAQRLTEKEMRFLLDRVSQASEGLSLEVTLTPVEGLTLLLHRDGVPTGVPRWRVYADGFEDKAAAESAQAFFKSKGFEMSMLQPQYEWFLRSPVLEDYGAARRLASLIRQRKLAVCLLPSVSNSNTDILPRYWALLTIDPGLWRMVPAASSEGPAALTPLSRIVKDNGLSAAINAGFFAVTGRRQGYPIGLLRRDGAEVHKLYNGRGCLGWNDENEAAFGLPSLVNGELVGAGGESWSDMPFAIQAGPLLLSDGVVQGNDEGFSNSLLSARHPRSVVGLTADGEWFFLAVDGRNGLHAAGATMSELTDILRSYEVPYALNLDGGGSTELIVKGRLFTFPSEGRERPISYALGVVPAPR</sequence>
<dbReference type="PANTHER" id="PTHR40446">
    <property type="entry name" value="N-ACETYLGLUCOSAMINE-1-PHOSPHODIESTER ALPHA-N-ACETYLGLUCOSAMINIDASE"/>
    <property type="match status" value="1"/>
</dbReference>
<feature type="signal peptide" evidence="1">
    <location>
        <begin position="1"/>
        <end position="31"/>
    </location>
</feature>
<reference evidence="4" key="1">
    <citation type="submission" date="2010-03" db="EMBL/GenBank/DDBJ databases">
        <title>The genome sequence of Synergistetes sp. SGP1.</title>
        <authorList>
            <consortium name="metaHIT consortium -- http://www.metahit.eu/"/>
            <person name="Pajon A."/>
            <person name="Turner K."/>
            <person name="Parkhill J."/>
            <person name="Wade W."/>
            <person name="Vartoukian S."/>
        </authorList>
    </citation>
    <scope>NUCLEOTIDE SEQUENCE [LARGE SCALE GENOMIC DNA]</scope>
    <source>
        <strain evidence="4">SGP1</strain>
    </source>
</reference>
<feature type="chain" id="PRO_5044493851" evidence="1">
    <location>
        <begin position="32"/>
        <end position="497"/>
    </location>
</feature>
<keyword evidence="4" id="KW-1185">Reference proteome</keyword>
<dbReference type="PANTHER" id="PTHR40446:SF2">
    <property type="entry name" value="N-ACETYLGLUCOSAMINE-1-PHOSPHODIESTER ALPHA-N-ACETYLGLUCOSAMINIDASE"/>
    <property type="match status" value="1"/>
</dbReference>
<feature type="domain" description="Phosphodiester glycosidase" evidence="2">
    <location>
        <begin position="306"/>
        <end position="493"/>
    </location>
</feature>
<dbReference type="Pfam" id="PF09992">
    <property type="entry name" value="NAGPA"/>
    <property type="match status" value="1"/>
</dbReference>
<organism evidence="3 4">
    <name type="scientific">Fretibacterium fastidiosum</name>
    <dbReference type="NCBI Taxonomy" id="651822"/>
    <lineage>
        <taxon>Bacteria</taxon>
        <taxon>Thermotogati</taxon>
        <taxon>Synergistota</taxon>
        <taxon>Synergistia</taxon>
        <taxon>Synergistales</taxon>
        <taxon>Aminobacteriaceae</taxon>
        <taxon>Fretibacterium</taxon>
    </lineage>
</organism>
<dbReference type="InterPro" id="IPR018711">
    <property type="entry name" value="NAGPA"/>
</dbReference>
<reference evidence="3 4" key="2">
    <citation type="submission" date="2010-03" db="EMBL/GenBank/DDBJ databases">
        <authorList>
            <person name="Pajon A."/>
        </authorList>
    </citation>
    <scope>NUCLEOTIDE SEQUENCE [LARGE SCALE GENOMIC DNA]</scope>
    <source>
        <strain evidence="3 4">SGP1</strain>
    </source>
</reference>
<protein>
    <submittedName>
        <fullName evidence="3">Predicted periplasmic protein (DUF2233)</fullName>
    </submittedName>
</protein>
<dbReference type="AlphaFoldDB" id="A0AB94IWS9"/>
<evidence type="ECO:0000256" key="1">
    <source>
        <dbReference type="SAM" id="SignalP"/>
    </source>
</evidence>
<dbReference type="RefSeq" id="WP_015556344.1">
    <property type="nucleotide sequence ID" value="NC_021038.1"/>
</dbReference>
<evidence type="ECO:0000313" key="3">
    <source>
        <dbReference type="EMBL" id="CBL28197.1"/>
    </source>
</evidence>
<keyword evidence="1" id="KW-0732">Signal</keyword>